<dbReference type="GeneID" id="85389127"/>
<dbReference type="InterPro" id="IPR010730">
    <property type="entry name" value="HET"/>
</dbReference>
<evidence type="ECO:0000313" key="3">
    <source>
        <dbReference type="Proteomes" id="UP001244207"/>
    </source>
</evidence>
<dbReference type="PANTHER" id="PTHR33112:SF9">
    <property type="entry name" value="HETEROKARYON INCOMPATIBILITY DOMAIN-CONTAINING PROTEIN"/>
    <property type="match status" value="1"/>
</dbReference>
<evidence type="ECO:0000259" key="1">
    <source>
        <dbReference type="Pfam" id="PF06985"/>
    </source>
</evidence>
<organism evidence="2 3">
    <name type="scientific">Glomerella acutata</name>
    <name type="common">Colletotrichum acutatum</name>
    <dbReference type="NCBI Taxonomy" id="27357"/>
    <lineage>
        <taxon>Eukaryota</taxon>
        <taxon>Fungi</taxon>
        <taxon>Dikarya</taxon>
        <taxon>Ascomycota</taxon>
        <taxon>Pezizomycotina</taxon>
        <taxon>Sordariomycetes</taxon>
        <taxon>Hypocreomycetidae</taxon>
        <taxon>Glomerellales</taxon>
        <taxon>Glomerellaceae</taxon>
        <taxon>Colletotrichum</taxon>
        <taxon>Colletotrichum acutatum species complex</taxon>
    </lineage>
</organism>
<protein>
    <submittedName>
        <fullName evidence="2">Heterokaryon incompatibility protein-domain-containing protein</fullName>
    </submittedName>
</protein>
<comment type="caution">
    <text evidence="2">The sequence shown here is derived from an EMBL/GenBank/DDBJ whole genome shotgun (WGS) entry which is preliminary data.</text>
</comment>
<dbReference type="PANTHER" id="PTHR33112">
    <property type="entry name" value="DOMAIN PROTEIN, PUTATIVE-RELATED"/>
    <property type="match status" value="1"/>
</dbReference>
<feature type="domain" description="Heterokaryon incompatibility" evidence="1">
    <location>
        <begin position="49"/>
        <end position="205"/>
    </location>
</feature>
<dbReference type="EMBL" id="JAHMHS010000056">
    <property type="protein sequence ID" value="KAK1724071.1"/>
    <property type="molecule type" value="Genomic_DNA"/>
</dbReference>
<reference evidence="2" key="1">
    <citation type="submission" date="2021-12" db="EMBL/GenBank/DDBJ databases">
        <title>Comparative genomics, transcriptomics and evolutionary studies reveal genomic signatures of adaptation to plant cell wall in hemibiotrophic fungi.</title>
        <authorList>
            <consortium name="DOE Joint Genome Institute"/>
            <person name="Baroncelli R."/>
            <person name="Diaz J.F."/>
            <person name="Benocci T."/>
            <person name="Peng M."/>
            <person name="Battaglia E."/>
            <person name="Haridas S."/>
            <person name="Andreopoulos W."/>
            <person name="Labutti K."/>
            <person name="Pangilinan J."/>
            <person name="Floch G.L."/>
            <person name="Makela M.R."/>
            <person name="Henrissat B."/>
            <person name="Grigoriev I.V."/>
            <person name="Crouch J.A."/>
            <person name="De Vries R.P."/>
            <person name="Sukno S.A."/>
            <person name="Thon M.R."/>
        </authorList>
    </citation>
    <scope>NUCLEOTIDE SEQUENCE</scope>
    <source>
        <strain evidence="2">CBS 112980</strain>
    </source>
</reference>
<dbReference type="Proteomes" id="UP001244207">
    <property type="component" value="Unassembled WGS sequence"/>
</dbReference>
<dbReference type="AlphaFoldDB" id="A0AAD8UHK5"/>
<name>A0AAD8UHK5_GLOAC</name>
<proteinExistence type="predicted"/>
<sequence>RYWMGTCLVEHAECRVKGQAKSYPTRLLEIGESGLRLVETQTTLVTGPYAALSYCWGPDPSFLRLTARNQDKLRTGIVDDELPVAFREAIKVVPCLDIPYIWIDSLCIIQNGQGSTEDWTHESARMADVYSDSILCLALYRSANPDESTFRGGVPRFMPPTEVETICILDRNESVRHSCVVFSSSYYEDALYRQPLGSRGWALRERLLSSRVLGFGCGELFWSCAECQHVYESFPGGLTFEDNFFQGLQLTSAPSTLDQKDPTGLTAVWFRVAEEYTSRDLTFPESDKLLALSTVAFRLGQAMDDICIWGHFK</sequence>
<gene>
    <name evidence="2" type="ORF">BDZ83DRAFT_579366</name>
</gene>
<feature type="non-terminal residue" evidence="2">
    <location>
        <position position="1"/>
    </location>
</feature>
<dbReference type="Pfam" id="PF06985">
    <property type="entry name" value="HET"/>
    <property type="match status" value="1"/>
</dbReference>
<accession>A0AAD8UHK5</accession>
<dbReference type="RefSeq" id="XP_060364126.1">
    <property type="nucleotide sequence ID" value="XM_060505228.1"/>
</dbReference>
<evidence type="ECO:0000313" key="2">
    <source>
        <dbReference type="EMBL" id="KAK1724071.1"/>
    </source>
</evidence>
<keyword evidence="3" id="KW-1185">Reference proteome</keyword>